<feature type="coiled-coil region" evidence="1">
    <location>
        <begin position="163"/>
        <end position="190"/>
    </location>
</feature>
<evidence type="ECO:0000313" key="3">
    <source>
        <dbReference type="EMBL" id="KAJ7368889.1"/>
    </source>
</evidence>
<sequence>MAFARPTSSKAPGNTARGRPGSSATTTGARPPKSTQSRASSVSSTTSERRSHSRASARDPVPPKPLDGPSQPSSRPASICSNHSTPADEPGSRPQSPPASKPQSSTGPTDSSVKAAQPEQSGSGPAPQPTTDPLQVAAQVYPWIYMTSTLEACFKSSETAAEKDLAAREAELAEEESDVAEQRVRLEAERQIEFYEELSGDKFATAAPSIMQAFIAHGDACTLLEAEALQLATTSNAPAEDDYYSPMRPYNTLLQKLEEKQREQSQLHASIVALTQDDGGTKTLAEVPENGDQPSARTQMINVFSACLPVLQARAANLQMAHELLEGAKENLAMSIHLESLEFSESEGE</sequence>
<dbReference type="EMBL" id="JARIHO010000001">
    <property type="protein sequence ID" value="KAJ7368889.1"/>
    <property type="molecule type" value="Genomic_DNA"/>
</dbReference>
<accession>A0AAD7F518</accession>
<keyword evidence="4" id="KW-1185">Reference proteome</keyword>
<name>A0AAD7F518_9AGAR</name>
<dbReference type="Proteomes" id="UP001218218">
    <property type="component" value="Unassembled WGS sequence"/>
</dbReference>
<keyword evidence="1" id="KW-0175">Coiled coil</keyword>
<comment type="caution">
    <text evidence="3">The sequence shown here is derived from an EMBL/GenBank/DDBJ whole genome shotgun (WGS) entry which is preliminary data.</text>
</comment>
<proteinExistence type="predicted"/>
<dbReference type="AlphaFoldDB" id="A0AAD7F518"/>
<gene>
    <name evidence="3" type="ORF">DFH08DRAFT_35355</name>
</gene>
<organism evidence="3 4">
    <name type="scientific">Mycena albidolilacea</name>
    <dbReference type="NCBI Taxonomy" id="1033008"/>
    <lineage>
        <taxon>Eukaryota</taxon>
        <taxon>Fungi</taxon>
        <taxon>Dikarya</taxon>
        <taxon>Basidiomycota</taxon>
        <taxon>Agaricomycotina</taxon>
        <taxon>Agaricomycetes</taxon>
        <taxon>Agaricomycetidae</taxon>
        <taxon>Agaricales</taxon>
        <taxon>Marasmiineae</taxon>
        <taxon>Mycenaceae</taxon>
        <taxon>Mycena</taxon>
    </lineage>
</organism>
<feature type="compositionally biased region" description="Polar residues" evidence="2">
    <location>
        <begin position="70"/>
        <end position="85"/>
    </location>
</feature>
<reference evidence="3" key="1">
    <citation type="submission" date="2023-03" db="EMBL/GenBank/DDBJ databases">
        <title>Massive genome expansion in bonnet fungi (Mycena s.s.) driven by repeated elements and novel gene families across ecological guilds.</title>
        <authorList>
            <consortium name="Lawrence Berkeley National Laboratory"/>
            <person name="Harder C.B."/>
            <person name="Miyauchi S."/>
            <person name="Viragh M."/>
            <person name="Kuo A."/>
            <person name="Thoen E."/>
            <person name="Andreopoulos B."/>
            <person name="Lu D."/>
            <person name="Skrede I."/>
            <person name="Drula E."/>
            <person name="Henrissat B."/>
            <person name="Morin E."/>
            <person name="Kohler A."/>
            <person name="Barry K."/>
            <person name="LaButti K."/>
            <person name="Morin E."/>
            <person name="Salamov A."/>
            <person name="Lipzen A."/>
            <person name="Mereny Z."/>
            <person name="Hegedus B."/>
            <person name="Baldrian P."/>
            <person name="Stursova M."/>
            <person name="Weitz H."/>
            <person name="Taylor A."/>
            <person name="Grigoriev I.V."/>
            <person name="Nagy L.G."/>
            <person name="Martin F."/>
            <person name="Kauserud H."/>
        </authorList>
    </citation>
    <scope>NUCLEOTIDE SEQUENCE</scope>
    <source>
        <strain evidence="3">CBHHK002</strain>
    </source>
</reference>
<feature type="region of interest" description="Disordered" evidence="2">
    <location>
        <begin position="1"/>
        <end position="132"/>
    </location>
</feature>
<evidence type="ECO:0000256" key="2">
    <source>
        <dbReference type="SAM" id="MobiDB-lite"/>
    </source>
</evidence>
<protein>
    <submittedName>
        <fullName evidence="3">Uncharacterized protein</fullName>
    </submittedName>
</protein>
<feature type="compositionally biased region" description="Polar residues" evidence="2">
    <location>
        <begin position="1"/>
        <end position="12"/>
    </location>
</feature>
<feature type="compositionally biased region" description="Polar residues" evidence="2">
    <location>
        <begin position="106"/>
        <end position="132"/>
    </location>
</feature>
<evidence type="ECO:0000256" key="1">
    <source>
        <dbReference type="SAM" id="Coils"/>
    </source>
</evidence>
<feature type="compositionally biased region" description="Low complexity" evidence="2">
    <location>
        <begin position="34"/>
        <end position="46"/>
    </location>
</feature>
<evidence type="ECO:0000313" key="4">
    <source>
        <dbReference type="Proteomes" id="UP001218218"/>
    </source>
</evidence>